<name>A0A6A6Y7W1_9PEZI</name>
<sequence length="162" mass="18456">MWVLRDEAAHQHTLQTPANLHRTTSHHDTSTILNQTPILFAQTPTHCFPWGGKKKNSNRAVASTHLLTSPHHLFKPPPRDPACLPHNTLAPSDYHPPNSIRDDFAQWPDAYASIGTNLEWQNWDCSLSPRVLHLHLPTHLPLCHTAWELYRSRRGPRTEAAN</sequence>
<proteinExistence type="predicted"/>
<gene>
    <name evidence="1 3" type="ORF">BDZ99DRAFT_145725</name>
</gene>
<protein>
    <submittedName>
        <fullName evidence="1 3">Uncharacterized protein</fullName>
    </submittedName>
</protein>
<accession>A0A6A6Y7W1</accession>
<dbReference type="AlphaFoldDB" id="A0A6A6Y7W1"/>
<evidence type="ECO:0000313" key="1">
    <source>
        <dbReference type="EMBL" id="KAF2804916.1"/>
    </source>
</evidence>
<dbReference type="EMBL" id="MU003711">
    <property type="protein sequence ID" value="KAF2804916.1"/>
    <property type="molecule type" value="Genomic_DNA"/>
</dbReference>
<reference evidence="3" key="2">
    <citation type="submission" date="2020-04" db="EMBL/GenBank/DDBJ databases">
        <authorList>
            <consortium name="NCBI Genome Project"/>
        </authorList>
    </citation>
    <scope>NUCLEOTIDE SEQUENCE</scope>
    <source>
        <strain evidence="3">CBS 304.34</strain>
    </source>
</reference>
<dbReference type="Proteomes" id="UP000504636">
    <property type="component" value="Unplaced"/>
</dbReference>
<reference evidence="1 3" key="1">
    <citation type="journal article" date="2020" name="Stud. Mycol.">
        <title>101 Dothideomycetes genomes: a test case for predicting lifestyles and emergence of pathogens.</title>
        <authorList>
            <person name="Haridas S."/>
            <person name="Albert R."/>
            <person name="Binder M."/>
            <person name="Bloem J."/>
            <person name="Labutti K."/>
            <person name="Salamov A."/>
            <person name="Andreopoulos B."/>
            <person name="Baker S."/>
            <person name="Barry K."/>
            <person name="Bills G."/>
            <person name="Bluhm B."/>
            <person name="Cannon C."/>
            <person name="Castanera R."/>
            <person name="Culley D."/>
            <person name="Daum C."/>
            <person name="Ezra D."/>
            <person name="Gonzalez J."/>
            <person name="Henrissat B."/>
            <person name="Kuo A."/>
            <person name="Liang C."/>
            <person name="Lipzen A."/>
            <person name="Lutzoni F."/>
            <person name="Magnuson J."/>
            <person name="Mondo S."/>
            <person name="Nolan M."/>
            <person name="Ohm R."/>
            <person name="Pangilinan J."/>
            <person name="Park H.-J."/>
            <person name="Ramirez L."/>
            <person name="Alfaro M."/>
            <person name="Sun H."/>
            <person name="Tritt A."/>
            <person name="Yoshinaga Y."/>
            <person name="Zwiers L.-H."/>
            <person name="Turgeon B."/>
            <person name="Goodwin S."/>
            <person name="Spatafora J."/>
            <person name="Crous P."/>
            <person name="Grigoriev I."/>
        </authorList>
    </citation>
    <scope>NUCLEOTIDE SEQUENCE</scope>
    <source>
        <strain evidence="1 3">CBS 304.34</strain>
    </source>
</reference>
<organism evidence="1">
    <name type="scientific">Mytilinidion resinicola</name>
    <dbReference type="NCBI Taxonomy" id="574789"/>
    <lineage>
        <taxon>Eukaryota</taxon>
        <taxon>Fungi</taxon>
        <taxon>Dikarya</taxon>
        <taxon>Ascomycota</taxon>
        <taxon>Pezizomycotina</taxon>
        <taxon>Dothideomycetes</taxon>
        <taxon>Pleosporomycetidae</taxon>
        <taxon>Mytilinidiales</taxon>
        <taxon>Mytilinidiaceae</taxon>
        <taxon>Mytilinidion</taxon>
    </lineage>
</organism>
<dbReference type="RefSeq" id="XP_033571880.1">
    <property type="nucleotide sequence ID" value="XM_033712734.1"/>
</dbReference>
<dbReference type="GeneID" id="54453627"/>
<evidence type="ECO:0000313" key="3">
    <source>
        <dbReference type="RefSeq" id="XP_033571880.1"/>
    </source>
</evidence>
<reference evidence="3" key="3">
    <citation type="submission" date="2025-04" db="UniProtKB">
        <authorList>
            <consortium name="RefSeq"/>
        </authorList>
    </citation>
    <scope>IDENTIFICATION</scope>
    <source>
        <strain evidence="3">CBS 304.34</strain>
    </source>
</reference>
<keyword evidence="2" id="KW-1185">Reference proteome</keyword>
<evidence type="ECO:0000313" key="2">
    <source>
        <dbReference type="Proteomes" id="UP000504636"/>
    </source>
</evidence>